<sequence length="587" mass="63560">MENIDSVRSTRLNPREKLLGTWDRCYIEFVQAPPFQKGAALAEVLRTKPNPYCQWRAGMDIKRQPIAKGTAAISFPSSSSKRFTLPPWLLLLVLFSLISAGLGQTTIHLNLTAEFKSCWLNGNTNLGVLQVQALDDADFNPTFVLCGSINNRAVDMHCTTDRWNIEKTDTERVNGQICIVAASDAGQINPGCTANLTWTDKKQDPMNCTHVQFTGASYYNASSVVTMMLNGQPAALKLGNHTFPASSPHLAGTTATRTVAPTTPPQLAPPAPSPLVSAPPAPSPLASAPPAPSVATPQSTFRVHTTNPSPTRAAANFVSESPAASPDAPNPVADTATRDPKSDQSGGVQLDTAIMIIALVVILLAALALLMYRYGLSFCGINTSSSFDKQKRLSREMNFFKGETSSAKSPPPRNSIHYFNNDTSSFKSPPINSVHYFDNDTSSFKSVSPTNDRQYLDNNASRSRSVSLTNGVHYLRNDTSAYKSPVLPPDIHLFNNDANSFKSPSPSHDIHLFKNETATFESPSLTSDVVDLANFWSPYSSTIAPPPVITPAASISSMGRAHMHEMANGRRIYDGLSKSDRDTITEV</sequence>
<keyword evidence="2" id="KW-0472">Membrane</keyword>
<feature type="transmembrane region" description="Helical" evidence="2">
    <location>
        <begin position="353"/>
        <end position="372"/>
    </location>
</feature>
<comment type="caution">
    <text evidence="3">The sequence shown here is derived from an EMBL/GenBank/DDBJ whole genome shotgun (WGS) entry which is preliminary data.</text>
</comment>
<evidence type="ECO:0000256" key="2">
    <source>
        <dbReference type="SAM" id="Phobius"/>
    </source>
</evidence>
<organism evidence="3 4">
    <name type="scientific">Synchytrium endobioticum</name>
    <dbReference type="NCBI Taxonomy" id="286115"/>
    <lineage>
        <taxon>Eukaryota</taxon>
        <taxon>Fungi</taxon>
        <taxon>Fungi incertae sedis</taxon>
        <taxon>Chytridiomycota</taxon>
        <taxon>Chytridiomycota incertae sedis</taxon>
        <taxon>Chytridiomycetes</taxon>
        <taxon>Synchytriales</taxon>
        <taxon>Synchytriaceae</taxon>
        <taxon>Synchytrium</taxon>
    </lineage>
</organism>
<protein>
    <submittedName>
        <fullName evidence="3">Uncharacterized protein</fullName>
    </submittedName>
</protein>
<evidence type="ECO:0000313" key="3">
    <source>
        <dbReference type="EMBL" id="TPX41147.1"/>
    </source>
</evidence>
<accession>A0A507CPT5</accession>
<name>A0A507CPT5_9FUNG</name>
<feature type="transmembrane region" description="Helical" evidence="2">
    <location>
        <begin position="88"/>
        <end position="107"/>
    </location>
</feature>
<keyword evidence="2" id="KW-0812">Transmembrane</keyword>
<proteinExistence type="predicted"/>
<feature type="compositionally biased region" description="Low complexity" evidence="1">
    <location>
        <begin position="251"/>
        <end position="261"/>
    </location>
</feature>
<dbReference type="VEuPathDB" id="FungiDB:SeMB42_g05705"/>
<dbReference type="EMBL" id="QEAN01000283">
    <property type="protein sequence ID" value="TPX41147.1"/>
    <property type="molecule type" value="Genomic_DNA"/>
</dbReference>
<feature type="region of interest" description="Disordered" evidence="1">
    <location>
        <begin position="247"/>
        <end position="346"/>
    </location>
</feature>
<feature type="compositionally biased region" description="Polar residues" evidence="1">
    <location>
        <begin position="301"/>
        <end position="310"/>
    </location>
</feature>
<evidence type="ECO:0000313" key="4">
    <source>
        <dbReference type="Proteomes" id="UP000317494"/>
    </source>
</evidence>
<evidence type="ECO:0000256" key="1">
    <source>
        <dbReference type="SAM" id="MobiDB-lite"/>
    </source>
</evidence>
<gene>
    <name evidence="3" type="ORF">SeMB42_g05705</name>
</gene>
<dbReference type="AlphaFoldDB" id="A0A507CPT5"/>
<reference evidence="3 4" key="1">
    <citation type="journal article" date="2019" name="Sci. Rep.">
        <title>Comparative genomics of chytrid fungi reveal insights into the obligate biotrophic and pathogenic lifestyle of Synchytrium endobioticum.</title>
        <authorList>
            <person name="van de Vossenberg B.T.L.H."/>
            <person name="Warris S."/>
            <person name="Nguyen H.D.T."/>
            <person name="van Gent-Pelzer M.P.E."/>
            <person name="Joly D.L."/>
            <person name="van de Geest H.C."/>
            <person name="Bonants P.J.M."/>
            <person name="Smith D.S."/>
            <person name="Levesque C.A."/>
            <person name="van der Lee T.A.J."/>
        </authorList>
    </citation>
    <scope>NUCLEOTIDE SEQUENCE [LARGE SCALE GENOMIC DNA]</scope>
    <source>
        <strain evidence="3 4">MB42</strain>
    </source>
</reference>
<dbReference type="Proteomes" id="UP000317494">
    <property type="component" value="Unassembled WGS sequence"/>
</dbReference>
<keyword evidence="2" id="KW-1133">Transmembrane helix</keyword>
<keyword evidence="4" id="KW-1185">Reference proteome</keyword>
<feature type="compositionally biased region" description="Pro residues" evidence="1">
    <location>
        <begin position="262"/>
        <end position="292"/>
    </location>
</feature>